<dbReference type="Pfam" id="PF09346">
    <property type="entry name" value="SMI1_KNR4"/>
    <property type="match status" value="1"/>
</dbReference>
<reference evidence="2" key="1">
    <citation type="submission" date="2024-07" db="EMBL/GenBank/DDBJ databases">
        <title>Complete genome sequences of cellulolytic bacteria, Kitasatospora sp. CMC57 and Streptomyces sp. CMC78, isolated from Japanese agricultural soil.</title>
        <authorList>
            <person name="Hashimoto T."/>
            <person name="Ito M."/>
            <person name="Iwamoto M."/>
            <person name="Fukahori D."/>
            <person name="Shoda T."/>
            <person name="Sakoda M."/>
            <person name="Morohoshi T."/>
            <person name="Mitsuboshi M."/>
            <person name="Nishizawa T."/>
        </authorList>
    </citation>
    <scope>NUCLEOTIDE SEQUENCE</scope>
    <source>
        <strain evidence="2">CMC78</strain>
    </source>
</reference>
<feature type="domain" description="Knr4/Smi1-like" evidence="1">
    <location>
        <begin position="25"/>
        <end position="196"/>
    </location>
</feature>
<dbReference type="EMBL" id="AP035884">
    <property type="protein sequence ID" value="BFP51934.1"/>
    <property type="molecule type" value="Genomic_DNA"/>
</dbReference>
<dbReference type="SMART" id="SM00860">
    <property type="entry name" value="SMI1_KNR4"/>
    <property type="match status" value="1"/>
</dbReference>
<gene>
    <name evidence="2" type="ORF">SCMC78_17410</name>
</gene>
<organism evidence="2">
    <name type="scientific">Streptomyces sp. CMC78</name>
    <dbReference type="NCBI Taxonomy" id="3231512"/>
    <lineage>
        <taxon>Bacteria</taxon>
        <taxon>Bacillati</taxon>
        <taxon>Actinomycetota</taxon>
        <taxon>Actinomycetes</taxon>
        <taxon>Kitasatosporales</taxon>
        <taxon>Streptomycetaceae</taxon>
        <taxon>Streptomyces</taxon>
    </lineage>
</organism>
<dbReference type="InterPro" id="IPR037883">
    <property type="entry name" value="Knr4/Smi1-like_sf"/>
</dbReference>
<evidence type="ECO:0000313" key="2">
    <source>
        <dbReference type="EMBL" id="BFP51934.1"/>
    </source>
</evidence>
<dbReference type="InterPro" id="IPR018958">
    <property type="entry name" value="Knr4/Smi1-like_dom"/>
</dbReference>
<dbReference type="SUPFAM" id="SSF160631">
    <property type="entry name" value="SMI1/KNR4-like"/>
    <property type="match status" value="1"/>
</dbReference>
<dbReference type="RefSeq" id="WP_319598209.1">
    <property type="nucleotide sequence ID" value="NZ_AP035884.1"/>
</dbReference>
<sequence length="212" mass="23698">MTRLLRAVRARLAADPVRRPAGPPPLTEAETAEAEDRLGITFPPEYRRHLLEVSAGGEAFARLERTEGVWWWTDNSATRRDLLALPFPHPDSYDEADDALLLREPRAEDCPDDEEAFSRAWTAWDDEAGEFEDRKTAGAVVLKEHGCGFATLLALTGPLSGTVWWDGRATCDLIVPLSLDHAGGARPVTFGEWLGRDSWDLLPPDSWPRRRD</sequence>
<dbReference type="AlphaFoldDB" id="A0AB33K8E6"/>
<dbReference type="KEGG" id="stcm:SCMC78_17410"/>
<proteinExistence type="predicted"/>
<accession>A0AB33K8E6</accession>
<evidence type="ECO:0000259" key="1">
    <source>
        <dbReference type="SMART" id="SM00860"/>
    </source>
</evidence>
<protein>
    <recommendedName>
        <fullName evidence="1">Knr4/Smi1-like domain-containing protein</fullName>
    </recommendedName>
</protein>
<name>A0AB33K8E6_9ACTN</name>